<feature type="domain" description="Transketolase-like pyrimidine-binding" evidence="14">
    <location>
        <begin position="218"/>
        <end position="382"/>
    </location>
</feature>
<evidence type="ECO:0000256" key="6">
    <source>
        <dbReference type="ARBA" id="ARBA00007131"/>
    </source>
</evidence>
<evidence type="ECO:0000259" key="14">
    <source>
        <dbReference type="SMART" id="SM00861"/>
    </source>
</evidence>
<name>A0ABM1ELW8_PRICU</name>
<protein>
    <recommendedName>
        <fullName evidence="8">transketolase</fullName>
        <ecNumber evidence="8">2.2.1.1</ecNumber>
    </recommendedName>
</protein>
<comment type="cofactor">
    <cofactor evidence="2">
        <name>Mn(2+)</name>
        <dbReference type="ChEBI" id="CHEBI:29035"/>
    </cofactor>
</comment>
<keyword evidence="15" id="KW-1185">Reference proteome</keyword>
<dbReference type="PANTHER" id="PTHR43195:SF1">
    <property type="entry name" value="FI06132P-RELATED"/>
    <property type="match status" value="1"/>
</dbReference>
<comment type="similarity">
    <text evidence="6">Belongs to the transketolase family.</text>
</comment>
<dbReference type="Proteomes" id="UP000695022">
    <property type="component" value="Unplaced"/>
</dbReference>
<dbReference type="Pfam" id="PF02779">
    <property type="entry name" value="Transket_pyr"/>
    <property type="match status" value="1"/>
</dbReference>
<sequence>MAPPNTIQELKDIANKLRIDSIRATSASKSGHPTSCCSAAEIMSVLFFDVMRYKVKEPRDPSSDRFVMSKGHAAPILYAAWAEAGLFPPSELLNLRKIDCDLEGHPTPTLPFVDVATGSLGQGLSCAAGMAYTGKHFDKASYRVYCLMCCVENEEDWHGKPLGNKTDEAIAAIEARIVNKGANAIVPQPPPVDDAAPIDPDAKIMLSQPPNYELGQLVATREAYGIGLVKLGKGNSRVIALDGDVKNSTFSIKFRNQMGERFIECYIAEQNLVGVAIGCGTRGRTVPYVSTFAAFFARAYDQIRMGAISQTNVNFCGSHVGCSIGEDGPSQMALEDMAMFRAIPGATVFYPSDGVSTERAVELSANLRGVCFIRSSRPANPVIYSNNETFKPGQAKVVRKSDSDAVTVIGAGVTLHEAMKAADTLAARGINIRIVDPFTVKPLDAATILACARETGGKILTVEDHYPEGGLGEAVCSAMSDEMDVRVRKLCVPRIPRSGPPAVLLDMFGISAKCIVTAVDNFK</sequence>
<organism evidence="15 16">
    <name type="scientific">Priapulus caudatus</name>
    <name type="common">Priapulid worm</name>
    <dbReference type="NCBI Taxonomy" id="37621"/>
    <lineage>
        <taxon>Eukaryota</taxon>
        <taxon>Metazoa</taxon>
        <taxon>Ecdysozoa</taxon>
        <taxon>Scalidophora</taxon>
        <taxon>Priapulida</taxon>
        <taxon>Priapulimorpha</taxon>
        <taxon>Priapulimorphida</taxon>
        <taxon>Priapulidae</taxon>
        <taxon>Priapulus</taxon>
    </lineage>
</organism>
<gene>
    <name evidence="16" type="primary">LOC106813541</name>
</gene>
<evidence type="ECO:0000313" key="15">
    <source>
        <dbReference type="Proteomes" id="UP000695022"/>
    </source>
</evidence>
<dbReference type="SUPFAM" id="SSF52518">
    <property type="entry name" value="Thiamin diphosphate-binding fold (THDP-binding)"/>
    <property type="match status" value="2"/>
</dbReference>
<evidence type="ECO:0000256" key="8">
    <source>
        <dbReference type="ARBA" id="ARBA00013152"/>
    </source>
</evidence>
<evidence type="ECO:0000256" key="3">
    <source>
        <dbReference type="ARBA" id="ARBA00001941"/>
    </source>
</evidence>
<dbReference type="Pfam" id="PF02780">
    <property type="entry name" value="Transketolase_C"/>
    <property type="match status" value="1"/>
</dbReference>
<dbReference type="InterPro" id="IPR020826">
    <property type="entry name" value="Transketolase_BS"/>
</dbReference>
<evidence type="ECO:0000256" key="5">
    <source>
        <dbReference type="ARBA" id="ARBA00001964"/>
    </source>
</evidence>
<evidence type="ECO:0000256" key="2">
    <source>
        <dbReference type="ARBA" id="ARBA00001936"/>
    </source>
</evidence>
<evidence type="ECO:0000256" key="9">
    <source>
        <dbReference type="ARBA" id="ARBA00022679"/>
    </source>
</evidence>
<proteinExistence type="inferred from homology"/>
<reference evidence="16" key="1">
    <citation type="submission" date="2025-08" db="UniProtKB">
        <authorList>
            <consortium name="RefSeq"/>
        </authorList>
    </citation>
    <scope>IDENTIFICATION</scope>
</reference>
<dbReference type="InterPro" id="IPR009014">
    <property type="entry name" value="Transketo_C/PFOR_II"/>
</dbReference>
<keyword evidence="11" id="KW-0106">Calcium</keyword>
<dbReference type="PANTHER" id="PTHR43195">
    <property type="entry name" value="TRANSKETOLASE"/>
    <property type="match status" value="1"/>
</dbReference>
<evidence type="ECO:0000256" key="12">
    <source>
        <dbReference type="ARBA" id="ARBA00022842"/>
    </source>
</evidence>
<dbReference type="SUPFAM" id="SSF52922">
    <property type="entry name" value="TK C-terminal domain-like"/>
    <property type="match status" value="1"/>
</dbReference>
<comment type="subunit">
    <text evidence="7">Homodimer.</text>
</comment>
<dbReference type="EC" id="2.2.1.1" evidence="8"/>
<dbReference type="Gene3D" id="3.40.50.970">
    <property type="match status" value="2"/>
</dbReference>
<keyword evidence="12" id="KW-0460">Magnesium</keyword>
<dbReference type="Pfam" id="PF00456">
    <property type="entry name" value="Transketolase_N"/>
    <property type="match status" value="1"/>
</dbReference>
<keyword evidence="9" id="KW-0808">Transferase</keyword>
<evidence type="ECO:0000256" key="11">
    <source>
        <dbReference type="ARBA" id="ARBA00022837"/>
    </source>
</evidence>
<comment type="cofactor">
    <cofactor evidence="4">
        <name>Mg(2+)</name>
        <dbReference type="ChEBI" id="CHEBI:18420"/>
    </cofactor>
</comment>
<evidence type="ECO:0000256" key="13">
    <source>
        <dbReference type="ARBA" id="ARBA00023052"/>
    </source>
</evidence>
<evidence type="ECO:0000256" key="1">
    <source>
        <dbReference type="ARBA" id="ARBA00001913"/>
    </source>
</evidence>
<accession>A0ABM1ELW8</accession>
<comment type="cofactor">
    <cofactor evidence="3">
        <name>Co(2+)</name>
        <dbReference type="ChEBI" id="CHEBI:48828"/>
    </cofactor>
</comment>
<evidence type="ECO:0000313" key="16">
    <source>
        <dbReference type="RefSeq" id="XP_014673189.1"/>
    </source>
</evidence>
<keyword evidence="13" id="KW-0786">Thiamine pyrophosphate</keyword>
<dbReference type="InterPro" id="IPR051424">
    <property type="entry name" value="Transketolase-like"/>
</dbReference>
<evidence type="ECO:0000256" key="10">
    <source>
        <dbReference type="ARBA" id="ARBA00022723"/>
    </source>
</evidence>
<comment type="cofactor">
    <cofactor evidence="1">
        <name>Ca(2+)</name>
        <dbReference type="ChEBI" id="CHEBI:29108"/>
    </cofactor>
</comment>
<dbReference type="PROSITE" id="PS00802">
    <property type="entry name" value="TRANSKETOLASE_2"/>
    <property type="match status" value="1"/>
</dbReference>
<evidence type="ECO:0000256" key="4">
    <source>
        <dbReference type="ARBA" id="ARBA00001946"/>
    </source>
</evidence>
<dbReference type="SMART" id="SM00861">
    <property type="entry name" value="Transket_pyr"/>
    <property type="match status" value="1"/>
</dbReference>
<dbReference type="Gene3D" id="3.40.50.920">
    <property type="match status" value="1"/>
</dbReference>
<comment type="cofactor">
    <cofactor evidence="5">
        <name>thiamine diphosphate</name>
        <dbReference type="ChEBI" id="CHEBI:58937"/>
    </cofactor>
</comment>
<keyword evidence="10" id="KW-0479">Metal-binding</keyword>
<dbReference type="InterPro" id="IPR005475">
    <property type="entry name" value="Transketolase-like_Pyr-bd"/>
</dbReference>
<evidence type="ECO:0000256" key="7">
    <source>
        <dbReference type="ARBA" id="ARBA00011738"/>
    </source>
</evidence>
<dbReference type="RefSeq" id="XP_014673189.1">
    <property type="nucleotide sequence ID" value="XM_014817703.1"/>
</dbReference>
<dbReference type="GeneID" id="106813541"/>
<dbReference type="InterPro" id="IPR029061">
    <property type="entry name" value="THDP-binding"/>
</dbReference>
<dbReference type="InterPro" id="IPR005474">
    <property type="entry name" value="Transketolase_N"/>
</dbReference>
<dbReference type="CDD" id="cd07033">
    <property type="entry name" value="TPP_PYR_DXS_TK_like"/>
    <property type="match status" value="1"/>
</dbReference>
<dbReference type="InterPro" id="IPR033248">
    <property type="entry name" value="Transketolase_C"/>
</dbReference>